<evidence type="ECO:0000313" key="1">
    <source>
        <dbReference type="EMBL" id="MCQ4081406.1"/>
    </source>
</evidence>
<sequence>MATVTVGKGSVNTEAACYNNGKPLTSDILQSCLAKAPTHTVKVRQTDTVHLGVDPAIAKNGWLIVGDSTQKTNIIKDTYRSFSGQSLFVDQSTGQSSSSIVMNVVESAGDNSGALGVWKFKMELQS</sequence>
<evidence type="ECO:0000313" key="2">
    <source>
        <dbReference type="Proteomes" id="UP001057702"/>
    </source>
</evidence>
<name>A0ABT1PUR2_9ACTN</name>
<comment type="caution">
    <text evidence="1">The sequence shown here is derived from an EMBL/GenBank/DDBJ whole genome shotgun (WGS) entry which is preliminary data.</text>
</comment>
<reference evidence="1" key="1">
    <citation type="submission" date="2022-06" db="EMBL/GenBank/DDBJ databases">
        <title>Draft genome sequence of Streptomyces sp. RB6PN25 isolated from peat swamp forest in Thailand.</title>
        <authorList>
            <person name="Duangmal K."/>
            <person name="Klaysubun C."/>
        </authorList>
    </citation>
    <scope>NUCLEOTIDE SEQUENCE</scope>
    <source>
        <strain evidence="1">RB6PN25</strain>
    </source>
</reference>
<protein>
    <submittedName>
        <fullName evidence="1">Uncharacterized protein</fullName>
    </submittedName>
</protein>
<organism evidence="1 2">
    <name type="scientific">Streptomyces humicola</name>
    <dbReference type="NCBI Taxonomy" id="2953240"/>
    <lineage>
        <taxon>Bacteria</taxon>
        <taxon>Bacillati</taxon>
        <taxon>Actinomycetota</taxon>
        <taxon>Actinomycetes</taxon>
        <taxon>Kitasatosporales</taxon>
        <taxon>Streptomycetaceae</taxon>
        <taxon>Streptomyces</taxon>
    </lineage>
</organism>
<accession>A0ABT1PUR2</accession>
<dbReference type="Proteomes" id="UP001057702">
    <property type="component" value="Unassembled WGS sequence"/>
</dbReference>
<keyword evidence="2" id="KW-1185">Reference proteome</keyword>
<proteinExistence type="predicted"/>
<gene>
    <name evidence="1" type="ORF">NGB36_12555</name>
</gene>
<dbReference type="EMBL" id="JANFNG010000007">
    <property type="protein sequence ID" value="MCQ4081406.1"/>
    <property type="molecule type" value="Genomic_DNA"/>
</dbReference>